<dbReference type="InterPro" id="IPR011611">
    <property type="entry name" value="PfkB_dom"/>
</dbReference>
<dbReference type="RefSeq" id="WP_330974284.1">
    <property type="nucleotide sequence ID" value="NZ_JAZGLY010000003.1"/>
</dbReference>
<evidence type="ECO:0000259" key="3">
    <source>
        <dbReference type="Pfam" id="PF00294"/>
    </source>
</evidence>
<accession>A0ABU7RFU4</accession>
<dbReference type="CDD" id="cd01172">
    <property type="entry name" value="RfaE_like"/>
    <property type="match status" value="1"/>
</dbReference>
<reference evidence="4 5" key="1">
    <citation type="submission" date="2024-01" db="EMBL/GenBank/DDBJ databases">
        <title>Niabella digestum sp. nov., isolated from waste digestion system.</title>
        <authorList>
            <person name="Zhang L."/>
        </authorList>
    </citation>
    <scope>NUCLEOTIDE SEQUENCE [LARGE SCALE GENOMIC DNA]</scope>
    <source>
        <strain evidence="4 5">A18</strain>
    </source>
</reference>
<dbReference type="NCBIfam" id="TIGR02198">
    <property type="entry name" value="rfaE_dom_I"/>
    <property type="match status" value="1"/>
</dbReference>
<evidence type="ECO:0000256" key="1">
    <source>
        <dbReference type="ARBA" id="ARBA00022679"/>
    </source>
</evidence>
<dbReference type="EMBL" id="JAZGLY010000003">
    <property type="protein sequence ID" value="MEE6186875.1"/>
    <property type="molecule type" value="Genomic_DNA"/>
</dbReference>
<gene>
    <name evidence="4" type="primary">rfaE1</name>
    <name evidence="4" type="ORF">V2H41_06280</name>
</gene>
<dbReference type="GO" id="GO:0016301">
    <property type="term" value="F:kinase activity"/>
    <property type="evidence" value="ECO:0007669"/>
    <property type="project" value="UniProtKB-KW"/>
</dbReference>
<protein>
    <submittedName>
        <fullName evidence="4">D-glycero-beta-D-manno-heptose-7-phosphate kinase</fullName>
    </submittedName>
</protein>
<organism evidence="4 5">
    <name type="scientific">Niabella digestorum</name>
    <dbReference type="NCBI Taxonomy" id="3117701"/>
    <lineage>
        <taxon>Bacteria</taxon>
        <taxon>Pseudomonadati</taxon>
        <taxon>Bacteroidota</taxon>
        <taxon>Chitinophagia</taxon>
        <taxon>Chitinophagales</taxon>
        <taxon>Chitinophagaceae</taxon>
        <taxon>Niabella</taxon>
    </lineage>
</organism>
<keyword evidence="2 4" id="KW-0418">Kinase</keyword>
<evidence type="ECO:0000313" key="4">
    <source>
        <dbReference type="EMBL" id="MEE6186875.1"/>
    </source>
</evidence>
<evidence type="ECO:0000313" key="5">
    <source>
        <dbReference type="Proteomes" id="UP001357452"/>
    </source>
</evidence>
<keyword evidence="5" id="KW-1185">Reference proteome</keyword>
<dbReference type="InterPro" id="IPR011913">
    <property type="entry name" value="RfaE_dom_I"/>
</dbReference>
<dbReference type="Gene3D" id="3.40.1190.20">
    <property type="match status" value="1"/>
</dbReference>
<keyword evidence="1" id="KW-0808">Transferase</keyword>
<proteinExistence type="predicted"/>
<name>A0ABU7RFU4_9BACT</name>
<dbReference type="Pfam" id="PF00294">
    <property type="entry name" value="PfkB"/>
    <property type="match status" value="1"/>
</dbReference>
<dbReference type="PANTHER" id="PTHR46969">
    <property type="entry name" value="BIFUNCTIONAL PROTEIN HLDE"/>
    <property type="match status" value="1"/>
</dbReference>
<feature type="domain" description="Carbohydrate kinase PfkB" evidence="3">
    <location>
        <begin position="18"/>
        <end position="314"/>
    </location>
</feature>
<dbReference type="PANTHER" id="PTHR46969:SF1">
    <property type="entry name" value="BIFUNCTIONAL PROTEIN HLDE"/>
    <property type="match status" value="1"/>
</dbReference>
<dbReference type="Proteomes" id="UP001357452">
    <property type="component" value="Unassembled WGS sequence"/>
</dbReference>
<evidence type="ECO:0000256" key="2">
    <source>
        <dbReference type="ARBA" id="ARBA00022777"/>
    </source>
</evidence>
<comment type="caution">
    <text evidence="4">The sequence shown here is derived from an EMBL/GenBank/DDBJ whole genome shotgun (WGS) entry which is preliminary data.</text>
</comment>
<dbReference type="SUPFAM" id="SSF53613">
    <property type="entry name" value="Ribokinase-like"/>
    <property type="match status" value="1"/>
</dbReference>
<dbReference type="InterPro" id="IPR029056">
    <property type="entry name" value="Ribokinase-like"/>
</dbReference>
<sequence>MIKKQQIRLLTNGKKKPHILVIGDIMADRYVWGTASRISPEAPVPVVNVKNETITLGGAANVAQNLYRLNAKVSICGVTGNDAISAIVHEQLKRENVDVQAIVMDNSRSTTLKTRIMAGTHQLLRIDREHVHDIAPEVEAKLFKKLDAKIRKADIVMLSDYNKGLLTYSFTQKVIALCNEAGKKVMVDPKGLHYEKYTGAWLIKPNKRELAEATVTEKIQSDQELLSAAQKLLKKTRTQYLVVTKSEEGIALVSKKNFWNFPVKAKEVFDVTGAGDTVFASLGYFIALGIDITQACELANYAAAIAVSKVGSVAVTIEEILSLLDHHE</sequence>